<dbReference type="RefSeq" id="WP_152884810.1">
    <property type="nucleotide sequence ID" value="NZ_JBHJTU010000016.1"/>
</dbReference>
<keyword evidence="2" id="KW-1185">Reference proteome</keyword>
<organism evidence="1 2">
    <name type="scientific">Streptomyces adustus</name>
    <dbReference type="NCBI Taxonomy" id="1609272"/>
    <lineage>
        <taxon>Bacteria</taxon>
        <taxon>Bacillati</taxon>
        <taxon>Actinomycetota</taxon>
        <taxon>Actinomycetes</taxon>
        <taxon>Kitasatosporales</taxon>
        <taxon>Streptomycetaceae</taxon>
        <taxon>Streptomyces</taxon>
    </lineage>
</organism>
<dbReference type="OrthoDB" id="7062283at2"/>
<name>A0A5N8V5Y4_9ACTN</name>
<proteinExistence type="predicted"/>
<dbReference type="EMBL" id="VJZD01000006">
    <property type="protein sequence ID" value="MPY30306.1"/>
    <property type="molecule type" value="Genomic_DNA"/>
</dbReference>
<protein>
    <submittedName>
        <fullName evidence="1">Uncharacterized protein</fullName>
    </submittedName>
</protein>
<dbReference type="Proteomes" id="UP000325849">
    <property type="component" value="Unassembled WGS sequence"/>
</dbReference>
<accession>A0A5N8V5Y4</accession>
<gene>
    <name evidence="1" type="ORF">FNH09_02995</name>
</gene>
<reference evidence="1 2" key="1">
    <citation type="submission" date="2019-07" db="EMBL/GenBank/DDBJ databases">
        <title>New species of Amycolatopsis and Streptomyces.</title>
        <authorList>
            <person name="Duangmal K."/>
            <person name="Teo W.F.A."/>
            <person name="Lipun K."/>
        </authorList>
    </citation>
    <scope>NUCLEOTIDE SEQUENCE [LARGE SCALE GENOMIC DNA]</scope>
    <source>
        <strain evidence="1 2">NBRC 109810</strain>
    </source>
</reference>
<evidence type="ECO:0000313" key="2">
    <source>
        <dbReference type="Proteomes" id="UP000325849"/>
    </source>
</evidence>
<dbReference type="AlphaFoldDB" id="A0A5N8V5Y4"/>
<evidence type="ECO:0000313" key="1">
    <source>
        <dbReference type="EMBL" id="MPY30306.1"/>
    </source>
</evidence>
<comment type="caution">
    <text evidence="1">The sequence shown here is derived from an EMBL/GenBank/DDBJ whole genome shotgun (WGS) entry which is preliminary data.</text>
</comment>
<sequence>MPETRGRGRPRKDPQALARWTPPEGWSRLVAWVSPEEKKALKRVAVEAEVSVADLVRSLAGGLAAGVIDAEELIRQVRKGMQVMEKIPTLFERDDRFRVVDRPRAECAWVFAGEGTPTEKLDGTNVRLTVRSGRLVRVEKRRNPSKAQKQQGIVDGWYVDTDEYGADDKWILAAAHNTDVSGWPDDEHPCEALGPRIQGNPLALDDHLCVPFNLEVPIYREVPRSYTGLRDFLAELESRYAPGHLAEGIVFHHPDGRRAKIKRKDFPLSN</sequence>